<gene>
    <name evidence="1" type="ORF">O181_019236</name>
</gene>
<name>A0A9Q3C6S4_9BASI</name>
<dbReference type="Proteomes" id="UP000765509">
    <property type="component" value="Unassembled WGS sequence"/>
</dbReference>
<evidence type="ECO:0000313" key="2">
    <source>
        <dbReference type="Proteomes" id="UP000765509"/>
    </source>
</evidence>
<proteinExistence type="predicted"/>
<keyword evidence="2" id="KW-1185">Reference proteome</keyword>
<evidence type="ECO:0000313" key="1">
    <source>
        <dbReference type="EMBL" id="MBW0479521.1"/>
    </source>
</evidence>
<protein>
    <submittedName>
        <fullName evidence="1">Uncharacterized protein</fullName>
    </submittedName>
</protein>
<reference evidence="1" key="1">
    <citation type="submission" date="2021-03" db="EMBL/GenBank/DDBJ databases">
        <title>Draft genome sequence of rust myrtle Austropuccinia psidii MF-1, a brazilian biotype.</title>
        <authorList>
            <person name="Quecine M.C."/>
            <person name="Pachon D.M.R."/>
            <person name="Bonatelli M.L."/>
            <person name="Correr F.H."/>
            <person name="Franceschini L.M."/>
            <person name="Leite T.F."/>
            <person name="Margarido G.R.A."/>
            <person name="Almeida C.A."/>
            <person name="Ferrarezi J.A."/>
            <person name="Labate C.A."/>
        </authorList>
    </citation>
    <scope>NUCLEOTIDE SEQUENCE</scope>
    <source>
        <strain evidence="1">MF-1</strain>
    </source>
</reference>
<organism evidence="1 2">
    <name type="scientific">Austropuccinia psidii MF-1</name>
    <dbReference type="NCBI Taxonomy" id="1389203"/>
    <lineage>
        <taxon>Eukaryota</taxon>
        <taxon>Fungi</taxon>
        <taxon>Dikarya</taxon>
        <taxon>Basidiomycota</taxon>
        <taxon>Pucciniomycotina</taxon>
        <taxon>Pucciniomycetes</taxon>
        <taxon>Pucciniales</taxon>
        <taxon>Sphaerophragmiaceae</taxon>
        <taxon>Austropuccinia</taxon>
    </lineage>
</organism>
<accession>A0A9Q3C6S4</accession>
<dbReference type="EMBL" id="AVOT02005612">
    <property type="protein sequence ID" value="MBW0479521.1"/>
    <property type="molecule type" value="Genomic_DNA"/>
</dbReference>
<comment type="caution">
    <text evidence="1">The sequence shown here is derived from an EMBL/GenBank/DDBJ whole genome shotgun (WGS) entry which is preliminary data.</text>
</comment>
<dbReference type="AlphaFoldDB" id="A0A9Q3C6S4"/>
<sequence>MAYKHGTATKVNVFIYNAQNPLIIDSGAHCSLVAREYLDTHFPNWEKKILPTKEKNFESSSGKMTFIGTIIKNIIIPQRKSKISLNPESVLLEDVQIQEILLGTDYQRMYGIEI</sequence>